<dbReference type="GO" id="GO:0005096">
    <property type="term" value="F:GTPase activator activity"/>
    <property type="evidence" value="ECO:0007669"/>
    <property type="project" value="UniProtKB-KW"/>
</dbReference>
<dbReference type="CDD" id="cd08204">
    <property type="entry name" value="ArfGap"/>
    <property type="match status" value="1"/>
</dbReference>
<evidence type="ECO:0000256" key="1">
    <source>
        <dbReference type="ARBA" id="ARBA00022468"/>
    </source>
</evidence>
<feature type="domain" description="Arf-GAP" evidence="8">
    <location>
        <begin position="399"/>
        <end position="521"/>
    </location>
</feature>
<organism evidence="9 10">
    <name type="scientific">Dictyostelium firmibasis</name>
    <dbReference type="NCBI Taxonomy" id="79012"/>
    <lineage>
        <taxon>Eukaryota</taxon>
        <taxon>Amoebozoa</taxon>
        <taxon>Evosea</taxon>
        <taxon>Eumycetozoa</taxon>
        <taxon>Dictyostelia</taxon>
        <taxon>Dictyosteliales</taxon>
        <taxon>Dictyosteliaceae</taxon>
        <taxon>Dictyostelium</taxon>
    </lineage>
</organism>
<reference evidence="9 10" key="1">
    <citation type="submission" date="2023-11" db="EMBL/GenBank/DDBJ databases">
        <title>Dfirmibasis_genome.</title>
        <authorList>
            <person name="Edelbroek B."/>
            <person name="Kjellin J."/>
            <person name="Jerlstrom-Hultqvist J."/>
            <person name="Soderbom F."/>
        </authorList>
    </citation>
    <scope>NUCLEOTIDE SEQUENCE [LARGE SCALE GENOMIC DNA]</scope>
    <source>
        <strain evidence="9 10">TNS-C-14</strain>
    </source>
</reference>
<keyword evidence="3 5" id="KW-0863">Zinc-finger</keyword>
<evidence type="ECO:0000259" key="7">
    <source>
        <dbReference type="PROSITE" id="PS50003"/>
    </source>
</evidence>
<dbReference type="PANTHER" id="PTHR23180:SF414">
    <property type="entry name" value="ANKYRIN REPEAT-CONTAINING PROTEIN-RELATED"/>
    <property type="match status" value="1"/>
</dbReference>
<dbReference type="InterPro" id="IPR038508">
    <property type="entry name" value="ArfGAP_dom_sf"/>
</dbReference>
<dbReference type="GO" id="GO:0008270">
    <property type="term" value="F:zinc ion binding"/>
    <property type="evidence" value="ECO:0007669"/>
    <property type="project" value="UniProtKB-KW"/>
</dbReference>
<dbReference type="Gene3D" id="1.10.220.150">
    <property type="entry name" value="Arf GTPase activating protein"/>
    <property type="match status" value="1"/>
</dbReference>
<keyword evidence="10" id="KW-1185">Reference proteome</keyword>
<evidence type="ECO:0000313" key="10">
    <source>
        <dbReference type="Proteomes" id="UP001344447"/>
    </source>
</evidence>
<feature type="domain" description="PH" evidence="7">
    <location>
        <begin position="8"/>
        <end position="125"/>
    </location>
</feature>
<dbReference type="EMBL" id="JAVFKY010000004">
    <property type="protein sequence ID" value="KAK5577475.1"/>
    <property type="molecule type" value="Genomic_DNA"/>
</dbReference>
<feature type="compositionally biased region" description="Low complexity" evidence="6">
    <location>
        <begin position="153"/>
        <end position="175"/>
    </location>
</feature>
<evidence type="ECO:0000313" key="9">
    <source>
        <dbReference type="EMBL" id="KAK5577475.1"/>
    </source>
</evidence>
<feature type="region of interest" description="Disordered" evidence="6">
    <location>
        <begin position="349"/>
        <end position="376"/>
    </location>
</feature>
<feature type="region of interest" description="Disordered" evidence="6">
    <location>
        <begin position="138"/>
        <end position="199"/>
    </location>
</feature>
<protein>
    <submittedName>
        <fullName evidence="9">Uncharacterized protein</fullName>
    </submittedName>
</protein>
<name>A0AAN7YYP2_9MYCE</name>
<dbReference type="SMART" id="SM00233">
    <property type="entry name" value="PH"/>
    <property type="match status" value="2"/>
</dbReference>
<dbReference type="InterPro" id="IPR001849">
    <property type="entry name" value="PH_domain"/>
</dbReference>
<dbReference type="SUPFAM" id="SSF57863">
    <property type="entry name" value="ArfGap/RecO-like zinc finger"/>
    <property type="match status" value="1"/>
</dbReference>
<proteinExistence type="predicted"/>
<keyword evidence="4" id="KW-0862">Zinc</keyword>
<accession>A0AAN7YYP2</accession>
<dbReference type="AlphaFoldDB" id="A0AAN7YYP2"/>
<dbReference type="InterPro" id="IPR001164">
    <property type="entry name" value="ArfGAP_dom"/>
</dbReference>
<gene>
    <name evidence="9" type="ORF">RB653_002416</name>
</gene>
<dbReference type="FunFam" id="1.10.220.150:FF:000009">
    <property type="entry name" value="stromal membrane-associated protein 1 isoform X1"/>
    <property type="match status" value="1"/>
</dbReference>
<dbReference type="InterPro" id="IPR045258">
    <property type="entry name" value="ACAP1/2/3-like"/>
</dbReference>
<feature type="region of interest" description="Disordered" evidence="6">
    <location>
        <begin position="515"/>
        <end position="546"/>
    </location>
</feature>
<evidence type="ECO:0000256" key="4">
    <source>
        <dbReference type="ARBA" id="ARBA00022833"/>
    </source>
</evidence>
<dbReference type="Gene3D" id="2.30.29.30">
    <property type="entry name" value="Pleckstrin-homology domain (PH domain)/Phosphotyrosine-binding domain (PTB)"/>
    <property type="match status" value="2"/>
</dbReference>
<feature type="compositionally biased region" description="Low complexity" evidence="6">
    <location>
        <begin position="357"/>
        <end position="376"/>
    </location>
</feature>
<dbReference type="PROSITE" id="PS50115">
    <property type="entry name" value="ARFGAP"/>
    <property type="match status" value="1"/>
</dbReference>
<dbReference type="SUPFAM" id="SSF50729">
    <property type="entry name" value="PH domain-like"/>
    <property type="match status" value="2"/>
</dbReference>
<evidence type="ECO:0000256" key="6">
    <source>
        <dbReference type="SAM" id="MobiDB-lite"/>
    </source>
</evidence>
<dbReference type="Pfam" id="PF00169">
    <property type="entry name" value="PH"/>
    <property type="match status" value="2"/>
</dbReference>
<dbReference type="PANTHER" id="PTHR23180">
    <property type="entry name" value="CENTAURIN/ARF"/>
    <property type="match status" value="1"/>
</dbReference>
<dbReference type="PROSITE" id="PS50003">
    <property type="entry name" value="PH_DOMAIN"/>
    <property type="match status" value="2"/>
</dbReference>
<evidence type="ECO:0000256" key="5">
    <source>
        <dbReference type="PROSITE-ProRule" id="PRU00288"/>
    </source>
</evidence>
<dbReference type="SMART" id="SM00105">
    <property type="entry name" value="ArfGap"/>
    <property type="match status" value="1"/>
</dbReference>
<evidence type="ECO:0000256" key="3">
    <source>
        <dbReference type="ARBA" id="ARBA00022771"/>
    </source>
</evidence>
<dbReference type="PRINTS" id="PR00405">
    <property type="entry name" value="REVINTRACTNG"/>
</dbReference>
<keyword evidence="2" id="KW-0479">Metal-binding</keyword>
<feature type="domain" description="PH" evidence="7">
    <location>
        <begin position="232"/>
        <end position="332"/>
    </location>
</feature>
<feature type="compositionally biased region" description="Low complexity" evidence="6">
    <location>
        <begin position="515"/>
        <end position="536"/>
    </location>
</feature>
<evidence type="ECO:0000259" key="8">
    <source>
        <dbReference type="PROSITE" id="PS50115"/>
    </source>
</evidence>
<feature type="compositionally biased region" description="Polar residues" evidence="6">
    <location>
        <begin position="537"/>
        <end position="546"/>
    </location>
</feature>
<dbReference type="Proteomes" id="UP001344447">
    <property type="component" value="Unassembled WGS sequence"/>
</dbReference>
<keyword evidence="1" id="KW-0343">GTPase activation</keyword>
<dbReference type="CDD" id="cd00821">
    <property type="entry name" value="PH"/>
    <property type="match status" value="1"/>
</dbReference>
<evidence type="ECO:0000256" key="2">
    <source>
        <dbReference type="ARBA" id="ARBA00022723"/>
    </source>
</evidence>
<dbReference type="InterPro" id="IPR011993">
    <property type="entry name" value="PH-like_dom_sf"/>
</dbReference>
<dbReference type="Pfam" id="PF01412">
    <property type="entry name" value="ArfGap"/>
    <property type="match status" value="1"/>
</dbReference>
<comment type="caution">
    <text evidence="9">The sequence shown here is derived from an EMBL/GenBank/DDBJ whole genome shotgun (WGS) entry which is preliminary data.</text>
</comment>
<sequence>MPGISLEVPEKRGFLNILKSDVTQYISPMNGGDNWNQRWCVLKEGCLFIYESNKDEIEIEVLSLDKGQVKEKEIKDNCFQLTSTLVFGNGQYNENGPIVTRYLSTPPAEEFEYFAWIVSLRGVIFFLRSLNSSNTSSLSPQVNKIKKSNQRYSLPPLSTGLPGSPRETTTTTTTTSEKSNSGFIPTHKKVGSNGGSPPINKMLTPTKVNGSLAPGSPTSSVTLDNSADDEMNGFKKGYLGVQGGKLISKWKQRWVVLNQEAISIYKSQEHQETSKKEPKKSIQIIFCSAKVVKSTNDKYTFQVLTTDKTLHFSCVSGSQMLNWITCIQSAQSISMEAYLKYKTGGGGGSGAHGGSGSSHSRSNSNTSSCSSVNSSNRLSMRLKEDDVEDGVQKMLDENRESLHKLLEQEDNKYCSDCGCPSPLWASINLGVFICINCSGVHRNLGVHLSKVRSVTMDIWDRNMIQFFRETGGNDKVNQHYEYNIPPQFKKLTPDSTMEERDKYIRSKYEHKLFFSPSSSTTTSSNPSENPSPLSASVSSNPESSIV</sequence>
<dbReference type="InterPro" id="IPR037278">
    <property type="entry name" value="ARFGAP/RecO"/>
</dbReference>